<evidence type="ECO:0000313" key="3">
    <source>
        <dbReference type="Proteomes" id="UP000053091"/>
    </source>
</evidence>
<dbReference type="PATRIC" id="fig|1678841.3.peg.335"/>
<dbReference type="InterPro" id="IPR011110">
    <property type="entry name" value="Reg_prop"/>
</dbReference>
<organism evidence="2">
    <name type="scientific">Lentimicrobium saccharophilum</name>
    <dbReference type="NCBI Taxonomy" id="1678841"/>
    <lineage>
        <taxon>Bacteria</taxon>
        <taxon>Pseudomonadati</taxon>
        <taxon>Bacteroidota</taxon>
        <taxon>Bacteroidia</taxon>
        <taxon>Bacteroidales</taxon>
        <taxon>Lentimicrobiaceae</taxon>
        <taxon>Lentimicrobium</taxon>
    </lineage>
</organism>
<dbReference type="SUPFAM" id="SSF101898">
    <property type="entry name" value="NHL repeat"/>
    <property type="match status" value="2"/>
</dbReference>
<gene>
    <name evidence="2" type="ORF">TBC1_11293</name>
</gene>
<dbReference type="Proteomes" id="UP000053091">
    <property type="component" value="Unassembled WGS sequence"/>
</dbReference>
<dbReference type="STRING" id="1678841.TBC1_11293"/>
<dbReference type="Pfam" id="PF07494">
    <property type="entry name" value="Reg_prop"/>
    <property type="match status" value="1"/>
</dbReference>
<dbReference type="InterPro" id="IPR026444">
    <property type="entry name" value="Secre_tail"/>
</dbReference>
<protein>
    <submittedName>
        <fullName evidence="2">Protein containing Por secretion system C-terminal sorting domain</fullName>
    </submittedName>
</protein>
<evidence type="ECO:0000259" key="1">
    <source>
        <dbReference type="Pfam" id="PF21544"/>
    </source>
</evidence>
<sequence>MRKSVFFLFFVFQALVFLPFSGWSQEIGIGQWRDHLPYRKVIAVAEGDGRIYAATPYSLFYYDINDNSLNRLSKNNGLSDVGISSIKYNDDLKALVIAYTNANIDLLKDGNIINLSDIKRKPILGNKTINRIVFIGKRAYLACGFGIVVLDIEKEEFPEPIYYIGSQGRAININDITYNPVDSLIYAATDEGIFRASFYGSNLANFAEWTRESSFVLPSAPYNHIAAFNNRIYTNKKGPAYSTDAMFVKIDGTWEPFQANNTSNRSSLEVHYNRLLVCNNLAVEIFMPDGSLEHKLYTYNPGNIFPKDAILDKNNNVWIGDEFEGLVKISDFNSAERFLPDGPDFPDVYSMAAGKSDVWIVPGGRNSAFAAIYRQARFAGFVDGKWKTTDQKTDAFLSDMRDVLSVAVDPSNNKRVYFGTWGYGLMEYVNEEFSQLYTSENSSLEGTAYESTWYGIGGLAFDDQNNLWVTNSSASSVLSVRKNSGDWKSFNLGSVATGVDIGKVMVDKSGQKWLMPRDHALIVFNDNNTLDDPTDDKAKRLTSVAGNGSLPGSFILSMAVDREGLVWVGSNEGVAVFYSPANIFSGQNFDAQRILIEQDGYGQYLLEAEAVTAIAVDGSNRKWFGTDRAGVFLMSADGTKEILHFTEENSPLLSNSITDITINESGEVFIGTSQGVISYRSESVTPTQDLKEVVVFPNPVRESYEGAIAIRGLVENSSVKITDISGNLVYTTLSEGGQALWNGRNFNGDRVQTGVYLVYVTNSDGSKTTVTKIMFVN</sequence>
<evidence type="ECO:0000313" key="2">
    <source>
        <dbReference type="EMBL" id="GAP42164.1"/>
    </source>
</evidence>
<dbReference type="Pfam" id="PF21544">
    <property type="entry name" value="PorZ_N_b_propeller"/>
    <property type="match status" value="1"/>
</dbReference>
<keyword evidence="3" id="KW-1185">Reference proteome</keyword>
<dbReference type="Gene3D" id="2.120.10.30">
    <property type="entry name" value="TolB, C-terminal domain"/>
    <property type="match status" value="1"/>
</dbReference>
<dbReference type="OrthoDB" id="9807410at2"/>
<name>A0A0S7BY12_9BACT</name>
<dbReference type="AlphaFoldDB" id="A0A0S7BY12"/>
<dbReference type="Gene3D" id="2.60.40.4070">
    <property type="match status" value="1"/>
</dbReference>
<dbReference type="NCBIfam" id="TIGR04183">
    <property type="entry name" value="Por_Secre_tail"/>
    <property type="match status" value="1"/>
</dbReference>
<proteinExistence type="predicted"/>
<dbReference type="EMBL" id="DF968182">
    <property type="protein sequence ID" value="GAP42164.1"/>
    <property type="molecule type" value="Genomic_DNA"/>
</dbReference>
<dbReference type="InterPro" id="IPR011042">
    <property type="entry name" value="6-blade_b-propeller_TolB-like"/>
</dbReference>
<dbReference type="RefSeq" id="WP_062037441.1">
    <property type="nucleotide sequence ID" value="NZ_DF968182.1"/>
</dbReference>
<accession>A0A0S7BY12</accession>
<feature type="domain" description="PorZ N-terminal beta-propeller" evidence="1">
    <location>
        <begin position="51"/>
        <end position="210"/>
    </location>
</feature>
<dbReference type="InterPro" id="IPR015943">
    <property type="entry name" value="WD40/YVTN_repeat-like_dom_sf"/>
</dbReference>
<dbReference type="InterPro" id="IPR048954">
    <property type="entry name" value="PorZ_N"/>
</dbReference>
<reference evidence="2" key="1">
    <citation type="journal article" date="2015" name="Genome Announc.">
        <title>Draft Genome Sequence of Bacteroidales Strain TBC1, a Novel Isolate from a Methanogenic Wastewater Treatment System.</title>
        <authorList>
            <person name="Tourlousse D.M."/>
            <person name="Matsuura N."/>
            <person name="Sun L."/>
            <person name="Toyonaga M."/>
            <person name="Kuroda K."/>
            <person name="Ohashi A."/>
            <person name="Cruz R."/>
            <person name="Yamaguchi T."/>
            <person name="Sekiguchi Y."/>
        </authorList>
    </citation>
    <scope>NUCLEOTIDE SEQUENCE [LARGE SCALE GENOMIC DNA]</scope>
    <source>
        <strain evidence="2">TBC1</strain>
    </source>
</reference>
<dbReference type="Gene3D" id="2.130.10.10">
    <property type="entry name" value="YVTN repeat-like/Quinoprotein amine dehydrogenase"/>
    <property type="match status" value="1"/>
</dbReference>